<accession>A0ABN6TGF6</accession>
<evidence type="ECO:0000256" key="6">
    <source>
        <dbReference type="ARBA" id="ARBA00023033"/>
    </source>
</evidence>
<dbReference type="InterPro" id="IPR036396">
    <property type="entry name" value="Cyt_P450_sf"/>
</dbReference>
<organism evidence="9 10">
    <name type="scientific">Massilia varians</name>
    <dbReference type="NCBI Taxonomy" id="457921"/>
    <lineage>
        <taxon>Bacteria</taxon>
        <taxon>Pseudomonadati</taxon>
        <taxon>Pseudomonadota</taxon>
        <taxon>Betaproteobacteria</taxon>
        <taxon>Burkholderiales</taxon>
        <taxon>Oxalobacteraceae</taxon>
        <taxon>Telluria group</taxon>
        <taxon>Massilia</taxon>
    </lineage>
</organism>
<evidence type="ECO:0000256" key="4">
    <source>
        <dbReference type="ARBA" id="ARBA00023002"/>
    </source>
</evidence>
<keyword evidence="3 7" id="KW-0479">Metal-binding</keyword>
<dbReference type="InterPro" id="IPR002401">
    <property type="entry name" value="Cyt_P450_E_grp-I"/>
</dbReference>
<dbReference type="EMBL" id="AP026966">
    <property type="protein sequence ID" value="BDT60155.1"/>
    <property type="molecule type" value="Genomic_DNA"/>
</dbReference>
<evidence type="ECO:0000313" key="10">
    <source>
        <dbReference type="Proteomes" id="UP001163336"/>
    </source>
</evidence>
<evidence type="ECO:0000256" key="5">
    <source>
        <dbReference type="ARBA" id="ARBA00023004"/>
    </source>
</evidence>
<dbReference type="InterPro" id="IPR050196">
    <property type="entry name" value="Cytochrome_P450_Monoox"/>
</dbReference>
<dbReference type="PANTHER" id="PTHR24291">
    <property type="entry name" value="CYTOCHROME P450 FAMILY 4"/>
    <property type="match status" value="1"/>
</dbReference>
<dbReference type="PRINTS" id="PR00385">
    <property type="entry name" value="P450"/>
</dbReference>
<dbReference type="RefSeq" id="WP_281909156.1">
    <property type="nucleotide sequence ID" value="NZ_AP026966.1"/>
</dbReference>
<dbReference type="Gene3D" id="1.10.630.10">
    <property type="entry name" value="Cytochrome P450"/>
    <property type="match status" value="1"/>
</dbReference>
<dbReference type="PROSITE" id="PS00086">
    <property type="entry name" value="CYTOCHROME_P450"/>
    <property type="match status" value="1"/>
</dbReference>
<evidence type="ECO:0000256" key="7">
    <source>
        <dbReference type="RuleBase" id="RU000461"/>
    </source>
</evidence>
<reference evidence="9" key="1">
    <citation type="submission" date="2022-11" db="EMBL/GenBank/DDBJ databases">
        <title>Isolation and characterization of PLA-degrading bacterium Massilia sp. from Antarctic soil.</title>
        <authorList>
            <person name="Sato K."/>
            <person name="Gomez-Fuentes C."/>
            <person name="Ahmad S.A."/>
            <person name="Zulkharnain A."/>
        </authorList>
    </citation>
    <scope>NUCLEOTIDE SEQUENCE</scope>
    <source>
        <strain evidence="9">N-3</strain>
    </source>
</reference>
<dbReference type="PRINTS" id="PR00463">
    <property type="entry name" value="EP450I"/>
</dbReference>
<dbReference type="InterPro" id="IPR017972">
    <property type="entry name" value="Cyt_P450_CS"/>
</dbReference>
<dbReference type="Pfam" id="PF00067">
    <property type="entry name" value="p450"/>
    <property type="match status" value="1"/>
</dbReference>
<comment type="similarity">
    <text evidence="1 7">Belongs to the cytochrome P450 family.</text>
</comment>
<dbReference type="InterPro" id="IPR001128">
    <property type="entry name" value="Cyt_P450"/>
</dbReference>
<evidence type="ECO:0000313" key="9">
    <source>
        <dbReference type="EMBL" id="BDT60155.1"/>
    </source>
</evidence>
<sequence length="481" mass="52933">MNTPDTSRCPFHADGTPPASVDPAPTRHPSGAWPPGPPSGLTGWGLLAPMARDLPGSLASWRQAYGDVVHLRVWPEHEVVVTDPQLVRELLVGQHDAVRRWERGIDIFAYLQGDSVLVAEGKGWTAKRQALQPAFAPKSVKAFVMTIAAAAEAAMAGWQPGEAMPIESALTSLAMDVIQRMMFSSEIGPDARALESAVQEALVAANAEMFWPVSSPDWLPWQRRKRQVRAMLTALIARHVQARLALPLDVWPQDLLSCLLELHRQDAAAWPLSAVRDECMTAFIAGHETTAASLSWWAWCMAANPAAQEKARREVDAVLQGAVPGEEALPRLAYLARTLNETMRLYPAAPILMSRRSTRAFTLGGWTMPARTMFMIPLFLMHRDARWFPAPDEFQPERFGADAPPIPRGAFMPFGTGPRVCLGQHLALAEMTVVAAMLLQRFTLAKGEGMTEPEAVLNISLRPKVRLLLKVERRKLSARPG</sequence>
<dbReference type="Proteomes" id="UP001163336">
    <property type="component" value="Chromosome"/>
</dbReference>
<evidence type="ECO:0000256" key="8">
    <source>
        <dbReference type="SAM" id="MobiDB-lite"/>
    </source>
</evidence>
<feature type="region of interest" description="Disordered" evidence="8">
    <location>
        <begin position="1"/>
        <end position="39"/>
    </location>
</feature>
<dbReference type="PANTHER" id="PTHR24291:SF50">
    <property type="entry name" value="BIFUNCTIONAL ALBAFLAVENONE MONOOXYGENASE_TERPENE SYNTHASE"/>
    <property type="match status" value="1"/>
</dbReference>
<name>A0ABN6TGF6_9BURK</name>
<evidence type="ECO:0000256" key="3">
    <source>
        <dbReference type="ARBA" id="ARBA00022723"/>
    </source>
</evidence>
<keyword evidence="4 7" id="KW-0560">Oxidoreductase</keyword>
<keyword evidence="10" id="KW-1185">Reference proteome</keyword>
<evidence type="ECO:0000256" key="2">
    <source>
        <dbReference type="ARBA" id="ARBA00022617"/>
    </source>
</evidence>
<gene>
    <name evidence="9" type="ORF">MasN3_36490</name>
</gene>
<evidence type="ECO:0008006" key="11">
    <source>
        <dbReference type="Google" id="ProtNLM"/>
    </source>
</evidence>
<protein>
    <recommendedName>
        <fullName evidence="11">Cytochrome P450</fullName>
    </recommendedName>
</protein>
<dbReference type="SUPFAM" id="SSF48264">
    <property type="entry name" value="Cytochrome P450"/>
    <property type="match status" value="1"/>
</dbReference>
<proteinExistence type="inferred from homology"/>
<keyword evidence="2 7" id="KW-0349">Heme</keyword>
<evidence type="ECO:0000256" key="1">
    <source>
        <dbReference type="ARBA" id="ARBA00010617"/>
    </source>
</evidence>
<keyword evidence="5 7" id="KW-0408">Iron</keyword>
<keyword evidence="6 7" id="KW-0503">Monooxygenase</keyword>